<sequence>MSQQINQSSELKSFHWLDLVEIVSVVSSVGGSLLAIVLQQTALSSIPLSICVAVNLCNRNRLLKAQDTQKAIAILTAQIQENHINLDQAFNQISTVEQSIANLNTDTQKLQEQDENVEQQIQQLTELVKKLEKIQILSKAMAVGGSSEDFSELAHHCQNIGELSKARELYTEAIKHNHRNANAYQQRGVIRSELDDKQGAIQDFRMAAKLYFEQEDLENYQQAKDLCNKLYELEDSNQDKDSEPVILGKLFS</sequence>
<protein>
    <submittedName>
        <fullName evidence="2">Tetratricopeptide TPR_1 repeat-containing protein</fullName>
    </submittedName>
</protein>
<evidence type="ECO:0000313" key="3">
    <source>
        <dbReference type="Proteomes" id="UP000010473"/>
    </source>
</evidence>
<dbReference type="AlphaFoldDB" id="K9XYL0"/>
<name>K9XYL0_STAC7</name>
<dbReference type="SMART" id="SM00028">
    <property type="entry name" value="TPR"/>
    <property type="match status" value="2"/>
</dbReference>
<dbReference type="Gene3D" id="1.25.40.10">
    <property type="entry name" value="Tetratricopeptide repeat domain"/>
    <property type="match status" value="1"/>
</dbReference>
<reference evidence="3" key="1">
    <citation type="journal article" date="2013" name="Proc. Natl. Acad. Sci. U.S.A.">
        <title>Improving the coverage of the cyanobacterial phylum using diversity-driven genome sequencing.</title>
        <authorList>
            <person name="Shih P.M."/>
            <person name="Wu D."/>
            <person name="Latifi A."/>
            <person name="Axen S.D."/>
            <person name="Fewer D.P."/>
            <person name="Talla E."/>
            <person name="Calteau A."/>
            <person name="Cai F."/>
            <person name="Tandeau de Marsac N."/>
            <person name="Rippka R."/>
            <person name="Herdman M."/>
            <person name="Sivonen K."/>
            <person name="Coursin T."/>
            <person name="Laurent T."/>
            <person name="Goodwin L."/>
            <person name="Nolan M."/>
            <person name="Davenport K.W."/>
            <person name="Han C.S."/>
            <person name="Rubin E.M."/>
            <person name="Eisen J.A."/>
            <person name="Woyke T."/>
            <person name="Gugger M."/>
            <person name="Kerfeld C.A."/>
        </authorList>
    </citation>
    <scope>NUCLEOTIDE SEQUENCE [LARGE SCALE GENOMIC DNA]</scope>
    <source>
        <strain evidence="3">ATCC 29371 / PCC 7437</strain>
    </source>
</reference>
<keyword evidence="1" id="KW-0175">Coiled coil</keyword>
<dbReference type="OrthoDB" id="421195at2"/>
<dbReference type="InterPro" id="IPR019734">
    <property type="entry name" value="TPR_rpt"/>
</dbReference>
<dbReference type="KEGG" id="scs:Sta7437_3616"/>
<dbReference type="eggNOG" id="COG0457">
    <property type="taxonomic scope" value="Bacteria"/>
</dbReference>
<gene>
    <name evidence="2" type="ordered locus">Sta7437_3616</name>
</gene>
<dbReference type="InterPro" id="IPR011990">
    <property type="entry name" value="TPR-like_helical_dom_sf"/>
</dbReference>
<accession>K9XYL0</accession>
<proteinExistence type="predicted"/>
<dbReference type="SUPFAM" id="SSF48452">
    <property type="entry name" value="TPR-like"/>
    <property type="match status" value="1"/>
</dbReference>
<evidence type="ECO:0000256" key="1">
    <source>
        <dbReference type="SAM" id="Coils"/>
    </source>
</evidence>
<dbReference type="HOGENOM" id="CLU_075251_0_0_3"/>
<dbReference type="EMBL" id="CP003653">
    <property type="protein sequence ID" value="AFZ37114.1"/>
    <property type="molecule type" value="Genomic_DNA"/>
</dbReference>
<keyword evidence="3" id="KW-1185">Reference proteome</keyword>
<dbReference type="RefSeq" id="WP_015194775.1">
    <property type="nucleotide sequence ID" value="NC_019748.1"/>
</dbReference>
<dbReference type="STRING" id="111780.Sta7437_3616"/>
<evidence type="ECO:0000313" key="2">
    <source>
        <dbReference type="EMBL" id="AFZ37114.1"/>
    </source>
</evidence>
<feature type="coiled-coil region" evidence="1">
    <location>
        <begin position="86"/>
        <end position="137"/>
    </location>
</feature>
<organism evidence="2 3">
    <name type="scientific">Stanieria cyanosphaera (strain ATCC 29371 / PCC 7437)</name>
    <dbReference type="NCBI Taxonomy" id="111780"/>
    <lineage>
        <taxon>Bacteria</taxon>
        <taxon>Bacillati</taxon>
        <taxon>Cyanobacteriota</taxon>
        <taxon>Cyanophyceae</taxon>
        <taxon>Pleurocapsales</taxon>
        <taxon>Dermocarpellaceae</taxon>
        <taxon>Stanieria</taxon>
    </lineage>
</organism>
<dbReference type="Proteomes" id="UP000010473">
    <property type="component" value="Chromosome"/>
</dbReference>